<protein>
    <submittedName>
        <fullName evidence="2">Uncharacterized protein</fullName>
    </submittedName>
</protein>
<evidence type="ECO:0000313" key="2">
    <source>
        <dbReference type="EMBL" id="GBP62045.1"/>
    </source>
</evidence>
<name>A0A4C1XIN2_EUMVA</name>
<sequence length="226" mass="25512">MRIPAPKTGVPAIEDSTSLYGKRYVSVQKVRIRLEGRRLPLYKAQLRPHLDHLCQVLPLDRTQSRASRVDRGLGVAGCHFKSAPGDTQASYATAVESAMSTCTTSFLCRFPTLFVGISTCAVWCWRFATVRFVRNFLPLVTPLRARAYQKFERKITGRDPGHWRIDEQVYDSSQITTKRAAPLRQSSSSSALRSWKSSSHWCRRCSPAPDHSASTEGLKRTRIDLK</sequence>
<dbReference type="EMBL" id="BGZK01000830">
    <property type="protein sequence ID" value="GBP62045.1"/>
    <property type="molecule type" value="Genomic_DNA"/>
</dbReference>
<accession>A0A4C1XIN2</accession>
<proteinExistence type="predicted"/>
<dbReference type="OrthoDB" id="247006at2759"/>
<feature type="compositionally biased region" description="Basic and acidic residues" evidence="1">
    <location>
        <begin position="217"/>
        <end position="226"/>
    </location>
</feature>
<organism evidence="2 3">
    <name type="scientific">Eumeta variegata</name>
    <name type="common">Bagworm moth</name>
    <name type="synonym">Eumeta japonica</name>
    <dbReference type="NCBI Taxonomy" id="151549"/>
    <lineage>
        <taxon>Eukaryota</taxon>
        <taxon>Metazoa</taxon>
        <taxon>Ecdysozoa</taxon>
        <taxon>Arthropoda</taxon>
        <taxon>Hexapoda</taxon>
        <taxon>Insecta</taxon>
        <taxon>Pterygota</taxon>
        <taxon>Neoptera</taxon>
        <taxon>Endopterygota</taxon>
        <taxon>Lepidoptera</taxon>
        <taxon>Glossata</taxon>
        <taxon>Ditrysia</taxon>
        <taxon>Tineoidea</taxon>
        <taxon>Psychidae</taxon>
        <taxon>Oiketicinae</taxon>
        <taxon>Eumeta</taxon>
    </lineage>
</organism>
<keyword evidence="3" id="KW-1185">Reference proteome</keyword>
<dbReference type="AlphaFoldDB" id="A0A4C1XIN2"/>
<dbReference type="Proteomes" id="UP000299102">
    <property type="component" value="Unassembled WGS sequence"/>
</dbReference>
<gene>
    <name evidence="2" type="ORF">EVAR_54070_1</name>
</gene>
<evidence type="ECO:0000313" key="3">
    <source>
        <dbReference type="Proteomes" id="UP000299102"/>
    </source>
</evidence>
<feature type="region of interest" description="Disordered" evidence="1">
    <location>
        <begin position="201"/>
        <end position="226"/>
    </location>
</feature>
<evidence type="ECO:0000256" key="1">
    <source>
        <dbReference type="SAM" id="MobiDB-lite"/>
    </source>
</evidence>
<comment type="caution">
    <text evidence="2">The sequence shown here is derived from an EMBL/GenBank/DDBJ whole genome shotgun (WGS) entry which is preliminary data.</text>
</comment>
<reference evidence="2 3" key="1">
    <citation type="journal article" date="2019" name="Commun. Biol.">
        <title>The bagworm genome reveals a unique fibroin gene that provides high tensile strength.</title>
        <authorList>
            <person name="Kono N."/>
            <person name="Nakamura H."/>
            <person name="Ohtoshi R."/>
            <person name="Tomita M."/>
            <person name="Numata K."/>
            <person name="Arakawa K."/>
        </authorList>
    </citation>
    <scope>NUCLEOTIDE SEQUENCE [LARGE SCALE GENOMIC DNA]</scope>
</reference>